<reference evidence="2 3" key="1">
    <citation type="submission" date="2024-01" db="EMBL/GenBank/DDBJ databases">
        <title>Genome assemblies of Stephania.</title>
        <authorList>
            <person name="Yang L."/>
        </authorList>
    </citation>
    <scope>NUCLEOTIDE SEQUENCE [LARGE SCALE GENOMIC DNA]</scope>
    <source>
        <strain evidence="2">YNDBR</strain>
        <tissue evidence="2">Leaf</tissue>
    </source>
</reference>
<protein>
    <submittedName>
        <fullName evidence="2">Uncharacterized protein</fullName>
    </submittedName>
</protein>
<dbReference type="Proteomes" id="UP001420932">
    <property type="component" value="Unassembled WGS sequence"/>
</dbReference>
<comment type="caution">
    <text evidence="2">The sequence shown here is derived from an EMBL/GenBank/DDBJ whole genome shotgun (WGS) entry which is preliminary data.</text>
</comment>
<feature type="compositionally biased region" description="Low complexity" evidence="1">
    <location>
        <begin position="38"/>
        <end position="50"/>
    </location>
</feature>
<accession>A0AAP0P8Y6</accession>
<evidence type="ECO:0000313" key="2">
    <source>
        <dbReference type="EMBL" id="KAK9134424.1"/>
    </source>
</evidence>
<evidence type="ECO:0000256" key="1">
    <source>
        <dbReference type="SAM" id="MobiDB-lite"/>
    </source>
</evidence>
<organism evidence="2 3">
    <name type="scientific">Stephania yunnanensis</name>
    <dbReference type="NCBI Taxonomy" id="152371"/>
    <lineage>
        <taxon>Eukaryota</taxon>
        <taxon>Viridiplantae</taxon>
        <taxon>Streptophyta</taxon>
        <taxon>Embryophyta</taxon>
        <taxon>Tracheophyta</taxon>
        <taxon>Spermatophyta</taxon>
        <taxon>Magnoliopsida</taxon>
        <taxon>Ranunculales</taxon>
        <taxon>Menispermaceae</taxon>
        <taxon>Menispermoideae</taxon>
        <taxon>Cissampelideae</taxon>
        <taxon>Stephania</taxon>
    </lineage>
</organism>
<dbReference type="EMBL" id="JBBNAF010000006">
    <property type="protein sequence ID" value="KAK9134424.1"/>
    <property type="molecule type" value="Genomic_DNA"/>
</dbReference>
<evidence type="ECO:0000313" key="3">
    <source>
        <dbReference type="Proteomes" id="UP001420932"/>
    </source>
</evidence>
<keyword evidence="3" id="KW-1185">Reference proteome</keyword>
<dbReference type="AlphaFoldDB" id="A0AAP0P8Y6"/>
<proteinExistence type="predicted"/>
<feature type="compositionally biased region" description="Gly residues" evidence="1">
    <location>
        <begin position="89"/>
        <end position="98"/>
    </location>
</feature>
<name>A0AAP0P8Y6_9MAGN</name>
<feature type="region of interest" description="Disordered" evidence="1">
    <location>
        <begin position="1"/>
        <end position="105"/>
    </location>
</feature>
<gene>
    <name evidence="2" type="ORF">Syun_013754</name>
</gene>
<sequence>MEAVEVWEAWRSREAEESGGMVGARSAVEQRGLAPSRGGAPEEQWEAAPGGAAGERAREGGTGGSGGRRAARRSGEEEGAHRRAAGRSAAGGGAAGGGRSEERREAHAAFGFKGMNDFLGRKWVGSDQTEGLRFSDFPNHHQTANHQNRNQTELRFARFGRFGCGFGARQRRGSGARRRWTFARWKATTMAMDSAAAVSGARSSGSDGVRGR</sequence>